<keyword evidence="2" id="KW-0614">Plasmid</keyword>
<feature type="transmembrane region" description="Helical" evidence="1">
    <location>
        <begin position="128"/>
        <end position="145"/>
    </location>
</feature>
<protein>
    <submittedName>
        <fullName evidence="2">Type II secretion system protein</fullName>
    </submittedName>
</protein>
<dbReference type="AlphaFoldDB" id="A6WH16"/>
<feature type="transmembrane region" description="Helical" evidence="1">
    <location>
        <begin position="101"/>
        <end position="121"/>
    </location>
</feature>
<name>A6WH16_KINRD</name>
<geneLocation type="plasmid" evidence="2 3">
    <name>pKRAD01</name>
</geneLocation>
<proteinExistence type="predicted"/>
<dbReference type="OrthoDB" id="5243064at2"/>
<evidence type="ECO:0000256" key="1">
    <source>
        <dbReference type="SAM" id="Phobius"/>
    </source>
</evidence>
<keyword evidence="1" id="KW-1133">Transmembrane helix</keyword>
<sequence>MTAMVLVAMLLAAGLLLLVRALRPSQPSLGEQLARLGAQTSYDERYRAAASTARSHTSKAHRWLARRLAGTPVMTSTIDDKLSRDLSLLNVDAAAFTATRVAMVAAGFLLAPVLCFIALAVTGGSTPAVVVLTVTLLVTLVAYVVPARRVHSTAESRRADFRAAITSYMDLVAMRAASGAGASEALADAARIGRGWPFARVRLALADARISGYTPARALGRLGEEIGMHELQDLSAQLLLADATGAQAEVTLRERARSLRDAQLAVAQGKAGERSQTMVIAQLLLALGFMLFVLYPPVSNFMTAL</sequence>
<gene>
    <name evidence="2" type="ordered locus">Krad_4646</name>
</gene>
<reference evidence="3" key="1">
    <citation type="journal article" date="2008" name="PLoS ONE">
        <title>Survival in nuclear waste, extreme resistance, and potential applications gleaned from the genome sequence of Kineococcus radiotolerans SRS30216.</title>
        <authorList>
            <person name="Bagwell C.E."/>
            <person name="Bhat S."/>
            <person name="Hawkins G.M."/>
            <person name="Smith B.W."/>
            <person name="Biswas T."/>
            <person name="Hoover T.R."/>
            <person name="Saunders E."/>
            <person name="Han C.S."/>
            <person name="Tsodikov O.V."/>
            <person name="Shimkets L.J."/>
        </authorList>
    </citation>
    <scope>NUCLEOTIDE SEQUENCE [LARGE SCALE GENOMIC DNA]</scope>
    <source>
        <strain evidence="3">ATCC BAA-149 / DSM 14245 / SRS30216</strain>
    </source>
</reference>
<dbReference type="EMBL" id="CP000751">
    <property type="protein sequence ID" value="ABS06105.1"/>
    <property type="molecule type" value="Genomic_DNA"/>
</dbReference>
<organism evidence="2 3">
    <name type="scientific">Kineococcus radiotolerans (strain ATCC BAA-149 / DSM 14245 / SRS30216)</name>
    <dbReference type="NCBI Taxonomy" id="266940"/>
    <lineage>
        <taxon>Bacteria</taxon>
        <taxon>Bacillati</taxon>
        <taxon>Actinomycetota</taxon>
        <taxon>Actinomycetes</taxon>
        <taxon>Kineosporiales</taxon>
        <taxon>Kineosporiaceae</taxon>
        <taxon>Kineococcus</taxon>
    </lineage>
</organism>
<dbReference type="PANTHER" id="PTHR35007:SF1">
    <property type="entry name" value="PILUS ASSEMBLY PROTEIN"/>
    <property type="match status" value="1"/>
</dbReference>
<accession>A6WH16</accession>
<dbReference type="PANTHER" id="PTHR35007">
    <property type="entry name" value="INTEGRAL MEMBRANE PROTEIN-RELATED"/>
    <property type="match status" value="1"/>
</dbReference>
<dbReference type="RefSeq" id="WP_012001917.1">
    <property type="nucleotide sequence ID" value="NC_009806.1"/>
</dbReference>
<keyword evidence="3" id="KW-1185">Reference proteome</keyword>
<evidence type="ECO:0000313" key="2">
    <source>
        <dbReference type="EMBL" id="ABS06105.1"/>
    </source>
</evidence>
<dbReference type="Proteomes" id="UP000001116">
    <property type="component" value="Plasmid pKRAD01"/>
</dbReference>
<dbReference type="HOGENOM" id="CLU_079642_0_0_11"/>
<feature type="transmembrane region" description="Helical" evidence="1">
    <location>
        <begin position="279"/>
        <end position="298"/>
    </location>
</feature>
<dbReference type="KEGG" id="kra:Krad_4646"/>
<keyword evidence="1" id="KW-0812">Transmembrane</keyword>
<keyword evidence="1" id="KW-0472">Membrane</keyword>
<evidence type="ECO:0000313" key="3">
    <source>
        <dbReference type="Proteomes" id="UP000001116"/>
    </source>
</evidence>